<evidence type="ECO:0000256" key="6">
    <source>
        <dbReference type="ARBA" id="ARBA00023101"/>
    </source>
</evidence>
<evidence type="ECO:0000313" key="11">
    <source>
        <dbReference type="RefSeq" id="XP_022086429.1"/>
    </source>
</evidence>
<comment type="similarity">
    <text evidence="2">Belongs to the MIF family.</text>
</comment>
<dbReference type="Proteomes" id="UP000694845">
    <property type="component" value="Unplaced"/>
</dbReference>
<gene>
    <name evidence="11 12" type="primary">LOC110976985</name>
</gene>
<dbReference type="OrthoDB" id="255819at2759"/>
<dbReference type="PANTHER" id="PTHR11954:SF22">
    <property type="entry name" value="D-DOPACHROME DECARBOXYLASE"/>
    <property type="match status" value="1"/>
</dbReference>
<protein>
    <recommendedName>
        <fullName evidence="9">D-dopachrome decarboxylase</fullName>
        <ecNumber evidence="9">4.1.1.84</ecNumber>
    </recommendedName>
</protein>
<dbReference type="GO" id="GO:0005615">
    <property type="term" value="C:extracellular space"/>
    <property type="evidence" value="ECO:0007669"/>
    <property type="project" value="TreeGrafter"/>
</dbReference>
<reference evidence="11 12" key="1">
    <citation type="submission" date="2025-04" db="UniProtKB">
        <authorList>
            <consortium name="RefSeq"/>
        </authorList>
    </citation>
    <scope>IDENTIFICATION</scope>
</reference>
<evidence type="ECO:0000313" key="10">
    <source>
        <dbReference type="Proteomes" id="UP000694845"/>
    </source>
</evidence>
<evidence type="ECO:0000256" key="5">
    <source>
        <dbReference type="ARBA" id="ARBA00022990"/>
    </source>
</evidence>
<evidence type="ECO:0000256" key="3">
    <source>
        <dbReference type="ARBA" id="ARBA00011233"/>
    </source>
</evidence>
<dbReference type="RefSeq" id="XP_022086429.1">
    <property type="nucleotide sequence ID" value="XM_022230737.1"/>
</dbReference>
<dbReference type="Gene3D" id="3.30.429.10">
    <property type="entry name" value="Macrophage Migration Inhibitory Factor"/>
    <property type="match status" value="1"/>
</dbReference>
<evidence type="ECO:0000256" key="4">
    <source>
        <dbReference type="ARBA" id="ARBA00022490"/>
    </source>
</evidence>
<keyword evidence="6" id="KW-0470">Melanin biosynthesis</keyword>
<keyword evidence="4" id="KW-0963">Cytoplasm</keyword>
<dbReference type="Pfam" id="PF01187">
    <property type="entry name" value="MIF"/>
    <property type="match status" value="1"/>
</dbReference>
<evidence type="ECO:0000313" key="12">
    <source>
        <dbReference type="RefSeq" id="XP_022086430.1"/>
    </source>
</evidence>
<dbReference type="KEGG" id="aplc:110976985"/>
<dbReference type="EC" id="4.1.1.84" evidence="9"/>
<keyword evidence="7" id="KW-0456">Lyase</keyword>
<dbReference type="AlphaFoldDB" id="A0A8B7Y2A3"/>
<dbReference type="OMA" id="YMHTMSA"/>
<proteinExistence type="inferred from homology"/>
<dbReference type="InterPro" id="IPR014347">
    <property type="entry name" value="Tautomerase/MIF_sf"/>
</dbReference>
<dbReference type="InterPro" id="IPR001398">
    <property type="entry name" value="Macrophage_inhib_fac"/>
</dbReference>
<dbReference type="GO" id="GO:0005737">
    <property type="term" value="C:cytoplasm"/>
    <property type="evidence" value="ECO:0007669"/>
    <property type="project" value="UniProtKB-SubCell"/>
</dbReference>
<comment type="subunit">
    <text evidence="3">Homotrimer.</text>
</comment>
<dbReference type="RefSeq" id="XP_022086430.1">
    <property type="nucleotide sequence ID" value="XM_022230738.1"/>
</dbReference>
<evidence type="ECO:0000256" key="9">
    <source>
        <dbReference type="ARBA" id="ARBA00038884"/>
    </source>
</evidence>
<keyword evidence="10" id="KW-1185">Reference proteome</keyword>
<evidence type="ECO:0000256" key="1">
    <source>
        <dbReference type="ARBA" id="ARBA00004496"/>
    </source>
</evidence>
<accession>A0A8B7Y2A3</accession>
<comment type="function">
    <text evidence="8">Tautomerization of D-dopachrome with decarboxylation to give 5,6-dihydroxyindole (DHI).</text>
</comment>
<name>A0A8B7Y2A3_ACAPL</name>
<dbReference type="PANTHER" id="PTHR11954">
    <property type="entry name" value="D-DOPACHROME DECARBOXYLASE"/>
    <property type="match status" value="1"/>
</dbReference>
<evidence type="ECO:0000256" key="7">
    <source>
        <dbReference type="ARBA" id="ARBA00023239"/>
    </source>
</evidence>
<organism evidence="10 12">
    <name type="scientific">Acanthaster planci</name>
    <name type="common">Crown-of-thorns starfish</name>
    <dbReference type="NCBI Taxonomy" id="133434"/>
    <lineage>
        <taxon>Eukaryota</taxon>
        <taxon>Metazoa</taxon>
        <taxon>Echinodermata</taxon>
        <taxon>Eleutherozoa</taxon>
        <taxon>Asterozoa</taxon>
        <taxon>Asteroidea</taxon>
        <taxon>Valvatacea</taxon>
        <taxon>Valvatida</taxon>
        <taxon>Acanthasteridae</taxon>
        <taxon>Acanthaster</taxon>
    </lineage>
</organism>
<dbReference type="GO" id="GO:0050178">
    <property type="term" value="F:phenylpyruvate tautomerase activity"/>
    <property type="evidence" value="ECO:0007669"/>
    <property type="project" value="TreeGrafter"/>
</dbReference>
<sequence length="123" mass="13828">MPFCELSTSVPKAKVDESFLKEFSQLLASIIGRPERRVTIQVNPDQIMMKAGSMEPVAVTEIHGNNPDYFTDAMREKWVASLTSFLSDKLGITDHGRIIVSFHQKEPTHVGIFGKLISQRHSE</sequence>
<keyword evidence="5" id="KW-0007">Acetylation</keyword>
<dbReference type="GO" id="GO:0033981">
    <property type="term" value="F:D-dopachrome decarboxylase activity"/>
    <property type="evidence" value="ECO:0007669"/>
    <property type="project" value="UniProtKB-EC"/>
</dbReference>
<comment type="subcellular location">
    <subcellularLocation>
        <location evidence="1">Cytoplasm</location>
    </subcellularLocation>
</comment>
<dbReference type="GO" id="GO:0042438">
    <property type="term" value="P:melanin biosynthetic process"/>
    <property type="evidence" value="ECO:0007669"/>
    <property type="project" value="UniProtKB-KW"/>
</dbReference>
<dbReference type="SUPFAM" id="SSF55331">
    <property type="entry name" value="Tautomerase/MIF"/>
    <property type="match status" value="1"/>
</dbReference>
<evidence type="ECO:0000256" key="8">
    <source>
        <dbReference type="ARBA" id="ARBA00037460"/>
    </source>
</evidence>
<dbReference type="GeneID" id="110976985"/>
<evidence type="ECO:0000256" key="2">
    <source>
        <dbReference type="ARBA" id="ARBA00005851"/>
    </source>
</evidence>